<keyword evidence="4" id="KW-1185">Reference proteome</keyword>
<organism evidence="3 4">
    <name type="scientific">Perilla frutescens var. hirtella</name>
    <name type="common">Perilla citriodora</name>
    <name type="synonym">Perilla setoyensis</name>
    <dbReference type="NCBI Taxonomy" id="608512"/>
    <lineage>
        <taxon>Eukaryota</taxon>
        <taxon>Viridiplantae</taxon>
        <taxon>Streptophyta</taxon>
        <taxon>Embryophyta</taxon>
        <taxon>Tracheophyta</taxon>
        <taxon>Spermatophyta</taxon>
        <taxon>Magnoliopsida</taxon>
        <taxon>eudicotyledons</taxon>
        <taxon>Gunneridae</taxon>
        <taxon>Pentapetalae</taxon>
        <taxon>asterids</taxon>
        <taxon>lamiids</taxon>
        <taxon>Lamiales</taxon>
        <taxon>Lamiaceae</taxon>
        <taxon>Nepetoideae</taxon>
        <taxon>Elsholtzieae</taxon>
        <taxon>Perilla</taxon>
    </lineage>
</organism>
<dbReference type="Proteomes" id="UP001190926">
    <property type="component" value="Unassembled WGS sequence"/>
</dbReference>
<name>A0AAD4J641_PERFH</name>
<protein>
    <submittedName>
        <fullName evidence="3">Patched family protein</fullName>
    </submittedName>
</protein>
<keyword evidence="1" id="KW-0812">Transmembrane</keyword>
<dbReference type="EMBL" id="SDAM02000137">
    <property type="protein sequence ID" value="KAH6827867.1"/>
    <property type="molecule type" value="Genomic_DNA"/>
</dbReference>
<dbReference type="GO" id="GO:0015918">
    <property type="term" value="P:sterol transport"/>
    <property type="evidence" value="ECO:0007669"/>
    <property type="project" value="TreeGrafter"/>
</dbReference>
<dbReference type="PANTHER" id="PTHR45727:SF2">
    <property type="entry name" value="NPC INTRACELLULAR CHOLESTEROL TRANSPORTER 1"/>
    <property type="match status" value="1"/>
</dbReference>
<comment type="caution">
    <text evidence="3">The sequence shown here is derived from an EMBL/GenBank/DDBJ whole genome shotgun (WGS) entry which is preliminary data.</text>
</comment>
<evidence type="ECO:0000313" key="3">
    <source>
        <dbReference type="EMBL" id="KAH6827867.1"/>
    </source>
</evidence>
<dbReference type="PANTHER" id="PTHR45727">
    <property type="entry name" value="NPC INTRACELLULAR CHOLESTEROL TRANSPORTER 1"/>
    <property type="match status" value="1"/>
</dbReference>
<evidence type="ECO:0000259" key="2">
    <source>
        <dbReference type="PROSITE" id="PS50156"/>
    </source>
</evidence>
<gene>
    <name evidence="3" type="ORF">C2S53_015789</name>
</gene>
<dbReference type="PROSITE" id="PS50156">
    <property type="entry name" value="SSD"/>
    <property type="match status" value="1"/>
</dbReference>
<feature type="domain" description="SSD" evidence="2">
    <location>
        <begin position="62"/>
        <end position="98"/>
    </location>
</feature>
<feature type="transmembrane region" description="Helical" evidence="1">
    <location>
        <begin position="72"/>
        <end position="98"/>
    </location>
</feature>
<accession>A0AAD4J641</accession>
<dbReference type="GO" id="GO:0032934">
    <property type="term" value="F:sterol binding"/>
    <property type="evidence" value="ECO:0007669"/>
    <property type="project" value="TreeGrafter"/>
</dbReference>
<reference evidence="3 4" key="1">
    <citation type="journal article" date="2021" name="Nat. Commun.">
        <title>Incipient diploidization of the medicinal plant Perilla within 10,000 years.</title>
        <authorList>
            <person name="Zhang Y."/>
            <person name="Shen Q."/>
            <person name="Leng L."/>
            <person name="Zhang D."/>
            <person name="Chen S."/>
            <person name="Shi Y."/>
            <person name="Ning Z."/>
            <person name="Chen S."/>
        </authorList>
    </citation>
    <scope>NUCLEOTIDE SEQUENCE [LARGE SCALE GENOMIC DNA]</scope>
    <source>
        <strain evidence="4">cv. PC099</strain>
    </source>
</reference>
<keyword evidence="1" id="KW-1133">Transmembrane helix</keyword>
<sequence length="275" mass="30949">MEKTNGITWSIRSSARHAFCAWISWFFQCSWSIIYPDNNGSYPFSCFSCWGGQHVHTGSCFGSFIPMPACRVFSMFAALAVLLDFLLQVTAFVALIVFDFLRAEDNRIDCFPCIKTSGSNAELEKGNSQQKPGLLVRYMKEIHAPILNIWGVKLLVVCAFGTFTLASIGYFNNVTEYLRIGPPLYFVVKDYNYSSELRQTNQLCLISQCDSNSLLNEISRASLVPESSYIAKPAASWLDDYLVWLSPEALGCCRKFTNASYCPPDDQLWTELGVQ</sequence>
<evidence type="ECO:0000313" key="4">
    <source>
        <dbReference type="Proteomes" id="UP001190926"/>
    </source>
</evidence>
<keyword evidence="1" id="KW-0472">Membrane</keyword>
<proteinExistence type="predicted"/>
<dbReference type="Pfam" id="PF12349">
    <property type="entry name" value="Sterol-sensing"/>
    <property type="match status" value="1"/>
</dbReference>
<dbReference type="GO" id="GO:0016020">
    <property type="term" value="C:membrane"/>
    <property type="evidence" value="ECO:0007669"/>
    <property type="project" value="TreeGrafter"/>
</dbReference>
<dbReference type="AlphaFoldDB" id="A0AAD4J641"/>
<feature type="transmembrane region" description="Helical" evidence="1">
    <location>
        <begin position="147"/>
        <end position="171"/>
    </location>
</feature>
<dbReference type="InterPro" id="IPR053958">
    <property type="entry name" value="HMGCR/SNAP/NPC1-like_SSD"/>
</dbReference>
<dbReference type="InterPro" id="IPR000731">
    <property type="entry name" value="SSD"/>
</dbReference>
<evidence type="ECO:0000256" key="1">
    <source>
        <dbReference type="SAM" id="Phobius"/>
    </source>
</evidence>